<keyword evidence="2" id="KW-0732">Signal</keyword>
<evidence type="ECO:0000313" key="4">
    <source>
        <dbReference type="EMBL" id="QJD98054.1"/>
    </source>
</evidence>
<dbReference type="PANTHER" id="PTHR47572">
    <property type="entry name" value="LIPOPROTEIN-RELATED"/>
    <property type="match status" value="1"/>
</dbReference>
<dbReference type="GO" id="GO:0016787">
    <property type="term" value="F:hydrolase activity"/>
    <property type="evidence" value="ECO:0007669"/>
    <property type="project" value="UniProtKB-KW"/>
</dbReference>
<dbReference type="Gene3D" id="2.120.10.30">
    <property type="entry name" value="TolB, C-terminal domain"/>
    <property type="match status" value="1"/>
</dbReference>
<evidence type="ECO:0000259" key="3">
    <source>
        <dbReference type="Pfam" id="PF08450"/>
    </source>
</evidence>
<proteinExistence type="predicted"/>
<evidence type="ECO:0000256" key="1">
    <source>
        <dbReference type="ARBA" id="ARBA00022801"/>
    </source>
</evidence>
<dbReference type="InterPro" id="IPR051262">
    <property type="entry name" value="SMP-30/CGR1_Lactonase"/>
</dbReference>
<dbReference type="InterPro" id="IPR013658">
    <property type="entry name" value="SGL"/>
</dbReference>
<protein>
    <submittedName>
        <fullName evidence="4">SMP-30/gluconolactonase/LRE family protein</fullName>
    </submittedName>
</protein>
<dbReference type="Pfam" id="PF08450">
    <property type="entry name" value="SGL"/>
    <property type="match status" value="1"/>
</dbReference>
<name>A0A7L5E877_9SPHI</name>
<evidence type="ECO:0000313" key="5">
    <source>
        <dbReference type="Proteomes" id="UP000503278"/>
    </source>
</evidence>
<dbReference type="PANTHER" id="PTHR47572:SF4">
    <property type="entry name" value="LACTONASE DRP35"/>
    <property type="match status" value="1"/>
</dbReference>
<dbReference type="InterPro" id="IPR011042">
    <property type="entry name" value="6-blade_b-propeller_TolB-like"/>
</dbReference>
<accession>A0A7L5E877</accession>
<dbReference type="KEGG" id="mrob:HH214_20325"/>
<sequence>MKSISKLFAVGVWLSTAVFAAQLQASKIITHSTVATDSTYSTIGLFDAQTRPVQVSKQFEFTEGPAVDKKGNVFFTDQPNDAIWEYDTQGKLSKFAGPSGRSNGMYFDRKGNLISCADDNNELISFSPDKKRTVLLKNFEGHRLNGPNDLWVDAHGGIYFTDPLYVRDYWNGRKPDISGEKVYYLPSGKTEAQVLPIQVQKPNGIVGTADGKYLFVADIGANKTYKFDIAADGKLTNQRLFTQQGSDGMTLDSQGNVYLTGSKGVYIYNPQGIQIGLIAIAEPWTANVAFGGKHKDVLFITASKAVYTMQMKVHGIE</sequence>
<dbReference type="AlphaFoldDB" id="A0A7L5E877"/>
<organism evidence="4 5">
    <name type="scientific">Mucilaginibacter robiniae</name>
    <dbReference type="NCBI Taxonomy" id="2728022"/>
    <lineage>
        <taxon>Bacteria</taxon>
        <taxon>Pseudomonadati</taxon>
        <taxon>Bacteroidota</taxon>
        <taxon>Sphingobacteriia</taxon>
        <taxon>Sphingobacteriales</taxon>
        <taxon>Sphingobacteriaceae</taxon>
        <taxon>Mucilaginibacter</taxon>
    </lineage>
</organism>
<reference evidence="4 5" key="1">
    <citation type="submission" date="2020-04" db="EMBL/GenBank/DDBJ databases">
        <title>Genome sequencing of novel species.</title>
        <authorList>
            <person name="Heo J."/>
            <person name="Kim S.-J."/>
            <person name="Kim J.-S."/>
            <person name="Hong S.-B."/>
            <person name="Kwon S.-W."/>
        </authorList>
    </citation>
    <scope>NUCLEOTIDE SEQUENCE [LARGE SCALE GENOMIC DNA]</scope>
    <source>
        <strain evidence="4 5">F39-2</strain>
    </source>
</reference>
<evidence type="ECO:0000256" key="2">
    <source>
        <dbReference type="SAM" id="SignalP"/>
    </source>
</evidence>
<gene>
    <name evidence="4" type="ORF">HH214_20325</name>
</gene>
<dbReference type="SUPFAM" id="SSF63829">
    <property type="entry name" value="Calcium-dependent phosphotriesterase"/>
    <property type="match status" value="1"/>
</dbReference>
<feature type="domain" description="SMP-30/Gluconolactonase/LRE-like region" evidence="3">
    <location>
        <begin position="61"/>
        <end position="303"/>
    </location>
</feature>
<keyword evidence="5" id="KW-1185">Reference proteome</keyword>
<dbReference type="Proteomes" id="UP000503278">
    <property type="component" value="Chromosome"/>
</dbReference>
<keyword evidence="1" id="KW-0378">Hydrolase</keyword>
<feature type="chain" id="PRO_5029902491" evidence="2">
    <location>
        <begin position="21"/>
        <end position="317"/>
    </location>
</feature>
<dbReference type="EMBL" id="CP051682">
    <property type="protein sequence ID" value="QJD98054.1"/>
    <property type="molecule type" value="Genomic_DNA"/>
</dbReference>
<dbReference type="RefSeq" id="WP_169610768.1">
    <property type="nucleotide sequence ID" value="NZ_CP051682.1"/>
</dbReference>
<feature type="signal peptide" evidence="2">
    <location>
        <begin position="1"/>
        <end position="20"/>
    </location>
</feature>